<proteinExistence type="predicted"/>
<evidence type="ECO:0000313" key="1">
    <source>
        <dbReference type="EMBL" id="AKU44054.1"/>
    </source>
</evidence>
<name>A0A0K1LNQ9_9CAUD</name>
<sequence length="30" mass="3460">MQPKILVICIRYAIAEMINQKILKDISEGK</sequence>
<evidence type="ECO:0000313" key="2">
    <source>
        <dbReference type="Proteomes" id="UP000202391"/>
    </source>
</evidence>
<reference evidence="1 2" key="1">
    <citation type="journal article" date="2015" name="Genome Announc.">
        <title>Complete Genome Sequence of Citrobacter freundii Myophage Michonne.</title>
        <authorList>
            <person name="Bernal C.L."/>
            <person name="Berkowitz V.E."/>
            <person name="Cahill J.L."/>
            <person name="Rasche E.S."/>
            <person name="Kuty Everett G.F."/>
        </authorList>
    </citation>
    <scope>NUCLEOTIDE SEQUENCE [LARGE SCALE GENOMIC DNA]</scope>
</reference>
<dbReference type="EMBL" id="KT001916">
    <property type="protein sequence ID" value="AKU44054.1"/>
    <property type="molecule type" value="Genomic_DNA"/>
</dbReference>
<dbReference type="OrthoDB" id="40552at10239"/>
<dbReference type="RefSeq" id="YP_009177352.1">
    <property type="nucleotide sequence ID" value="NC_028247.1"/>
</dbReference>
<dbReference type="KEGG" id="vg:26586872"/>
<accession>A0A0K1LNQ9</accession>
<protein>
    <submittedName>
        <fullName evidence="1">Uncharacterized protein</fullName>
    </submittedName>
</protein>
<dbReference type="Proteomes" id="UP000202391">
    <property type="component" value="Segment"/>
</dbReference>
<gene>
    <name evidence="1" type="ORF">CPT_Michonne105</name>
</gene>
<organism evidence="1 2">
    <name type="scientific">Citrobacter phage Michonne</name>
    <dbReference type="NCBI Taxonomy" id="1675603"/>
    <lineage>
        <taxon>Viruses</taxon>
        <taxon>Duplodnaviria</taxon>
        <taxon>Heunggongvirae</taxon>
        <taxon>Uroviricota</taxon>
        <taxon>Caudoviricetes</taxon>
        <taxon>Andersonviridae</taxon>
        <taxon>Ounavirinae</taxon>
        <taxon>Mooglevirus</taxon>
        <taxon>Mooglevirus mordin</taxon>
    </lineage>
</organism>